<reference evidence="9 10" key="1">
    <citation type="submission" date="2020-03" db="EMBL/GenBank/DDBJ databases">
        <title>Draft Genome Sequence of Cudoniella acicularis.</title>
        <authorList>
            <person name="Buettner E."/>
            <person name="Kellner H."/>
        </authorList>
    </citation>
    <scope>NUCLEOTIDE SEQUENCE [LARGE SCALE GENOMIC DNA]</scope>
    <source>
        <strain evidence="9 10">DSM 108380</strain>
    </source>
</reference>
<evidence type="ECO:0000256" key="3">
    <source>
        <dbReference type="ARBA" id="ARBA00022617"/>
    </source>
</evidence>
<dbReference type="GO" id="GO:0016705">
    <property type="term" value="F:oxidoreductase activity, acting on paired donors, with incorporation or reduction of molecular oxygen"/>
    <property type="evidence" value="ECO:0007669"/>
    <property type="project" value="InterPro"/>
</dbReference>
<dbReference type="GO" id="GO:0020037">
    <property type="term" value="F:heme binding"/>
    <property type="evidence" value="ECO:0007669"/>
    <property type="project" value="InterPro"/>
</dbReference>
<keyword evidence="4 8" id="KW-0479">Metal-binding</keyword>
<keyword evidence="7" id="KW-0503">Monooxygenase</keyword>
<dbReference type="PRINTS" id="PR00385">
    <property type="entry name" value="P450"/>
</dbReference>
<comment type="caution">
    <text evidence="9">The sequence shown here is derived from an EMBL/GenBank/DDBJ whole genome shotgun (WGS) entry which is preliminary data.</text>
</comment>
<protein>
    <recommendedName>
        <fullName evidence="11">Cytochrome P450</fullName>
    </recommendedName>
</protein>
<evidence type="ECO:0000256" key="4">
    <source>
        <dbReference type="ARBA" id="ARBA00022723"/>
    </source>
</evidence>
<comment type="cofactor">
    <cofactor evidence="1 8">
        <name>heme</name>
        <dbReference type="ChEBI" id="CHEBI:30413"/>
    </cofactor>
</comment>
<dbReference type="SUPFAM" id="SSF48264">
    <property type="entry name" value="Cytochrome P450"/>
    <property type="match status" value="1"/>
</dbReference>
<dbReference type="InterPro" id="IPR036396">
    <property type="entry name" value="Cyt_P450_sf"/>
</dbReference>
<feature type="binding site" description="axial binding residue" evidence="8">
    <location>
        <position position="432"/>
    </location>
    <ligand>
        <name>heme</name>
        <dbReference type="ChEBI" id="CHEBI:30413"/>
    </ligand>
    <ligandPart>
        <name>Fe</name>
        <dbReference type="ChEBI" id="CHEBI:18248"/>
    </ligandPart>
</feature>
<dbReference type="CDD" id="cd11058">
    <property type="entry name" value="CYP60B-like"/>
    <property type="match status" value="1"/>
</dbReference>
<comment type="similarity">
    <text evidence="2">Belongs to the cytochrome P450 family.</text>
</comment>
<evidence type="ECO:0000313" key="9">
    <source>
        <dbReference type="EMBL" id="KAF4637364.1"/>
    </source>
</evidence>
<evidence type="ECO:0000256" key="7">
    <source>
        <dbReference type="ARBA" id="ARBA00023033"/>
    </source>
</evidence>
<dbReference type="OrthoDB" id="1470350at2759"/>
<dbReference type="AlphaFoldDB" id="A0A8H4WAY0"/>
<evidence type="ECO:0000256" key="2">
    <source>
        <dbReference type="ARBA" id="ARBA00010617"/>
    </source>
</evidence>
<keyword evidence="3 8" id="KW-0349">Heme</keyword>
<keyword evidence="6 8" id="KW-0408">Iron</keyword>
<dbReference type="PANTHER" id="PTHR24305">
    <property type="entry name" value="CYTOCHROME P450"/>
    <property type="match status" value="1"/>
</dbReference>
<dbReference type="InterPro" id="IPR050121">
    <property type="entry name" value="Cytochrome_P450_monoxygenase"/>
</dbReference>
<gene>
    <name evidence="9" type="ORF">G7Y89_g713</name>
</gene>
<evidence type="ECO:0000256" key="8">
    <source>
        <dbReference type="PIRSR" id="PIRSR602401-1"/>
    </source>
</evidence>
<evidence type="ECO:0000256" key="6">
    <source>
        <dbReference type="ARBA" id="ARBA00023004"/>
    </source>
</evidence>
<dbReference type="InterPro" id="IPR001128">
    <property type="entry name" value="Cyt_P450"/>
</dbReference>
<dbReference type="PANTHER" id="PTHR24305:SF230">
    <property type="entry name" value="P450, PUTATIVE (EUROFUNG)-RELATED"/>
    <property type="match status" value="1"/>
</dbReference>
<dbReference type="GO" id="GO:0004497">
    <property type="term" value="F:monooxygenase activity"/>
    <property type="evidence" value="ECO:0007669"/>
    <property type="project" value="UniProtKB-KW"/>
</dbReference>
<dbReference type="PRINTS" id="PR00463">
    <property type="entry name" value="EP450I"/>
</dbReference>
<dbReference type="InterPro" id="IPR002401">
    <property type="entry name" value="Cyt_P450_E_grp-I"/>
</dbReference>
<dbReference type="EMBL" id="JAAMPI010000025">
    <property type="protein sequence ID" value="KAF4637364.1"/>
    <property type="molecule type" value="Genomic_DNA"/>
</dbReference>
<dbReference type="Proteomes" id="UP000566819">
    <property type="component" value="Unassembled WGS sequence"/>
</dbReference>
<dbReference type="Gene3D" id="1.10.630.10">
    <property type="entry name" value="Cytochrome P450"/>
    <property type="match status" value="1"/>
</dbReference>
<proteinExistence type="inferred from homology"/>
<evidence type="ECO:0000256" key="5">
    <source>
        <dbReference type="ARBA" id="ARBA00023002"/>
    </source>
</evidence>
<organism evidence="9 10">
    <name type="scientific">Cudoniella acicularis</name>
    <dbReference type="NCBI Taxonomy" id="354080"/>
    <lineage>
        <taxon>Eukaryota</taxon>
        <taxon>Fungi</taxon>
        <taxon>Dikarya</taxon>
        <taxon>Ascomycota</taxon>
        <taxon>Pezizomycotina</taxon>
        <taxon>Leotiomycetes</taxon>
        <taxon>Helotiales</taxon>
        <taxon>Tricladiaceae</taxon>
        <taxon>Cudoniella</taxon>
    </lineage>
</organism>
<evidence type="ECO:0000256" key="1">
    <source>
        <dbReference type="ARBA" id="ARBA00001971"/>
    </source>
</evidence>
<name>A0A8H4WAY0_9HELO</name>
<sequence length="506" mass="56630">MSMAVPPVGIQVPGTFPSLALNVLVLACVFLLTKILHNLYFHPLSKYPGPKIFAATSLASSYYLFRGTRAYRISELHNRYGPIVRFGPNELSYVNEQAWKDIYGSQKASTGIQLKKKARVTPMSYLSLFPNPSDEAHNRLRKVVAPGFSEKGIRDRETLLQQHVTSLILKLSEKSGNPVDLIWWMDCTASDNLGDMVFGQPFGALETETFPEVLHQADASLKELAFNILYEQYLLGKIWTKIRERFTPRRVNSFFPSFVAENLQKRGKRLAEQGGNGAEVNDINAGTSRGLQPEEIAVVSVDLMIAGADTIITALSLQALSHEIRSTFESESDMTLAALQNLKYLNAVLNESLRLFPAAPETTRRVTNPGGNVICGDLIPTAVGVYYWAAGHNASSWHKVESFIPERWLGDDKFKDDARGVVNHFAVGPRNCVGQTLALAQMRLFVARLIWNFDMELCDESKKWWGMRTFVLTYAKPPLMMKLKPVVRFLFAKTLAFGVLYADLLT</sequence>
<evidence type="ECO:0000313" key="10">
    <source>
        <dbReference type="Proteomes" id="UP000566819"/>
    </source>
</evidence>
<dbReference type="Pfam" id="PF00067">
    <property type="entry name" value="p450"/>
    <property type="match status" value="1"/>
</dbReference>
<accession>A0A8H4WAY0</accession>
<keyword evidence="5" id="KW-0560">Oxidoreductase</keyword>
<evidence type="ECO:0008006" key="11">
    <source>
        <dbReference type="Google" id="ProtNLM"/>
    </source>
</evidence>
<dbReference type="GO" id="GO:0005506">
    <property type="term" value="F:iron ion binding"/>
    <property type="evidence" value="ECO:0007669"/>
    <property type="project" value="InterPro"/>
</dbReference>
<keyword evidence="10" id="KW-1185">Reference proteome</keyword>